<evidence type="ECO:0000313" key="1">
    <source>
        <dbReference type="EMBL" id="KDR76809.1"/>
    </source>
</evidence>
<sequence>MSTEQPQDVSKPALPSHSDRETALQRAMVLFQSQYGYNFTGTSSMPPDAIAPIKLSAADVESKIIDKDPEPVTKFLKKILANQNVPSWVHDKAEEDLLIGTKDIVFSPGDSTWKSKPLHKIYYPDDTSQSNSIQTDAIFFYINLSHTVHEKLVNESIVAYVGDKSITDDKLLAQALGPFTGKYFEDQFNYQWGQNPPDFTDDGTYLKANSEALGYFEDENTSGVESFVKDTLLSSFSIPEWTANAVVSDIIDQFTSIITSQIDGRSWPQVKINQPFHDQLGVHNSLYVNAAVVYYSYAKTLFNGGVVKISYVFWMGTIFEKLPLKTVIYTAMITQLFNNLRDSNKVDSNDLPSNEEGLQSLLSRCAFSKFKGTFGYDFKGSSTKAKDSNGDELYGVESFGRFDDVTDESVATWTKAQIFSVPALKSKFDEQTVFWLTKNASKTTDNNFGNDTFLRSYPHPLDSSKILNTKAAVFYANASQTESGFNVQTNLFYYMGIYYVANDAESDDDGV</sequence>
<protein>
    <submittedName>
        <fullName evidence="1">Uncharacterized protein</fullName>
    </submittedName>
</protein>
<dbReference type="HOGENOM" id="CLU_533214_0_0_1"/>
<keyword evidence="2" id="KW-1185">Reference proteome</keyword>
<dbReference type="AlphaFoldDB" id="A0A067TA84"/>
<reference evidence="2" key="1">
    <citation type="journal article" date="2014" name="Proc. Natl. Acad. Sci. U.S.A.">
        <title>Extensive sampling of basidiomycete genomes demonstrates inadequacy of the white-rot/brown-rot paradigm for wood decay fungi.</title>
        <authorList>
            <person name="Riley R."/>
            <person name="Salamov A.A."/>
            <person name="Brown D.W."/>
            <person name="Nagy L.G."/>
            <person name="Floudas D."/>
            <person name="Held B.W."/>
            <person name="Levasseur A."/>
            <person name="Lombard V."/>
            <person name="Morin E."/>
            <person name="Otillar R."/>
            <person name="Lindquist E.A."/>
            <person name="Sun H."/>
            <person name="LaButti K.M."/>
            <person name="Schmutz J."/>
            <person name="Jabbour D."/>
            <person name="Luo H."/>
            <person name="Baker S.E."/>
            <person name="Pisabarro A.G."/>
            <person name="Walton J.D."/>
            <person name="Blanchette R.A."/>
            <person name="Henrissat B."/>
            <person name="Martin F."/>
            <person name="Cullen D."/>
            <person name="Hibbett D.S."/>
            <person name="Grigoriev I.V."/>
        </authorList>
    </citation>
    <scope>NUCLEOTIDE SEQUENCE [LARGE SCALE GENOMIC DNA]</scope>
    <source>
        <strain evidence="2">CBS 339.88</strain>
    </source>
</reference>
<dbReference type="OrthoDB" id="3016500at2759"/>
<gene>
    <name evidence="1" type="ORF">GALMADRAFT_210663</name>
</gene>
<name>A0A067TA84_GALM3</name>
<dbReference type="Proteomes" id="UP000027222">
    <property type="component" value="Unassembled WGS sequence"/>
</dbReference>
<evidence type="ECO:0000313" key="2">
    <source>
        <dbReference type="Proteomes" id="UP000027222"/>
    </source>
</evidence>
<proteinExistence type="predicted"/>
<organism evidence="1 2">
    <name type="scientific">Galerina marginata (strain CBS 339.88)</name>
    <dbReference type="NCBI Taxonomy" id="685588"/>
    <lineage>
        <taxon>Eukaryota</taxon>
        <taxon>Fungi</taxon>
        <taxon>Dikarya</taxon>
        <taxon>Basidiomycota</taxon>
        <taxon>Agaricomycotina</taxon>
        <taxon>Agaricomycetes</taxon>
        <taxon>Agaricomycetidae</taxon>
        <taxon>Agaricales</taxon>
        <taxon>Agaricineae</taxon>
        <taxon>Strophariaceae</taxon>
        <taxon>Galerina</taxon>
    </lineage>
</organism>
<accession>A0A067TA84</accession>
<dbReference type="EMBL" id="KL142378">
    <property type="protein sequence ID" value="KDR76809.1"/>
    <property type="molecule type" value="Genomic_DNA"/>
</dbReference>